<sequence>MTTLTLEKIMANFNNLKGNKTIFSLVNFQFELEGIGDHHIMCKANGDGALYYIYDTQEKEQVIVRAIDDEAEQTFPNHFTTVTMIVDPDNLTNLERDEIVDPDNLTNLEREIGEKVTALEDVLTKNLCESE</sequence>
<evidence type="ECO:0000313" key="1">
    <source>
        <dbReference type="EMBL" id="QHT87334.1"/>
    </source>
</evidence>
<protein>
    <submittedName>
        <fullName evidence="1">Uncharacterized protein</fullName>
    </submittedName>
</protein>
<accession>A0A6C0I368</accession>
<dbReference type="EMBL" id="MN740087">
    <property type="protein sequence ID" value="QHT87334.1"/>
    <property type="molecule type" value="Genomic_DNA"/>
</dbReference>
<proteinExistence type="predicted"/>
<organism evidence="1">
    <name type="scientific">viral metagenome</name>
    <dbReference type="NCBI Taxonomy" id="1070528"/>
    <lineage>
        <taxon>unclassified sequences</taxon>
        <taxon>metagenomes</taxon>
        <taxon>organismal metagenomes</taxon>
    </lineage>
</organism>
<name>A0A6C0I368_9ZZZZ</name>
<reference evidence="1" key="1">
    <citation type="journal article" date="2020" name="Nature">
        <title>Giant virus diversity and host interactions through global metagenomics.</title>
        <authorList>
            <person name="Schulz F."/>
            <person name="Roux S."/>
            <person name="Paez-Espino D."/>
            <person name="Jungbluth S."/>
            <person name="Walsh D.A."/>
            <person name="Denef V.J."/>
            <person name="McMahon K.D."/>
            <person name="Konstantinidis K.T."/>
            <person name="Eloe-Fadrosh E.A."/>
            <person name="Kyrpides N.C."/>
            <person name="Woyke T."/>
        </authorList>
    </citation>
    <scope>NUCLEOTIDE SEQUENCE</scope>
    <source>
        <strain evidence="1">GVMAG-M-3300023184-190</strain>
    </source>
</reference>
<dbReference type="AlphaFoldDB" id="A0A6C0I368"/>